<accession>A0A6F8YN46</accession>
<dbReference type="AlphaFoldDB" id="A0A6F8YN46"/>
<organism evidence="1 2">
    <name type="scientific">Phytohabitans suffuscus</name>
    <dbReference type="NCBI Taxonomy" id="624315"/>
    <lineage>
        <taxon>Bacteria</taxon>
        <taxon>Bacillati</taxon>
        <taxon>Actinomycetota</taxon>
        <taxon>Actinomycetes</taxon>
        <taxon>Micromonosporales</taxon>
        <taxon>Micromonosporaceae</taxon>
    </lineage>
</organism>
<dbReference type="EMBL" id="AP022871">
    <property type="protein sequence ID" value="BCB87532.1"/>
    <property type="molecule type" value="Genomic_DNA"/>
</dbReference>
<dbReference type="KEGG" id="psuu:Psuf_048450"/>
<protein>
    <submittedName>
        <fullName evidence="1">Uncharacterized protein</fullName>
    </submittedName>
</protein>
<dbReference type="Proteomes" id="UP000503011">
    <property type="component" value="Chromosome"/>
</dbReference>
<name>A0A6F8YN46_9ACTN</name>
<reference evidence="1 2" key="1">
    <citation type="submission" date="2020-03" db="EMBL/GenBank/DDBJ databases">
        <title>Whole genome shotgun sequence of Phytohabitans suffuscus NBRC 105367.</title>
        <authorList>
            <person name="Komaki H."/>
            <person name="Tamura T."/>
        </authorList>
    </citation>
    <scope>NUCLEOTIDE SEQUENCE [LARGE SCALE GENOMIC DNA]</scope>
    <source>
        <strain evidence="1 2">NBRC 105367</strain>
    </source>
</reference>
<dbReference type="AntiFam" id="ANF00173">
    <property type="entry name" value="Shadow ORF (opposite ppk)"/>
</dbReference>
<evidence type="ECO:0000313" key="1">
    <source>
        <dbReference type="EMBL" id="BCB87532.1"/>
    </source>
</evidence>
<proteinExistence type="predicted"/>
<sequence>MGHVDRERGQDREDHLPEVRAEPVALVTVEVRPADQLDALGGELGLHLLGEAARVPGDQLARLLRDQLQLGAQRDLVAAAHRQAGLEAALQPGDPDHVELVEVAREDRQELGPLQQRRVRVFGEGEHPGVEVQPGQFPVEEPVLGQRVGRHELVVRRRAVRVVGAGLGLRG</sequence>
<gene>
    <name evidence="1" type="ORF">Psuf_048450</name>
</gene>
<evidence type="ECO:0000313" key="2">
    <source>
        <dbReference type="Proteomes" id="UP000503011"/>
    </source>
</evidence>
<keyword evidence="2" id="KW-1185">Reference proteome</keyword>
<reference evidence="1 2" key="2">
    <citation type="submission" date="2020-03" db="EMBL/GenBank/DDBJ databases">
        <authorList>
            <person name="Ichikawa N."/>
            <person name="Kimura A."/>
            <person name="Kitahashi Y."/>
            <person name="Uohara A."/>
        </authorList>
    </citation>
    <scope>NUCLEOTIDE SEQUENCE [LARGE SCALE GENOMIC DNA]</scope>
    <source>
        <strain evidence="1 2">NBRC 105367</strain>
    </source>
</reference>